<dbReference type="PANTHER" id="PTHR43476:SF3">
    <property type="entry name" value="FAD-BINDING MONOOXYGENASE"/>
    <property type="match status" value="1"/>
</dbReference>
<dbReference type="GO" id="GO:0004497">
    <property type="term" value="F:monooxygenase activity"/>
    <property type="evidence" value="ECO:0007669"/>
    <property type="project" value="UniProtKB-KW"/>
</dbReference>
<evidence type="ECO:0000256" key="3">
    <source>
        <dbReference type="ARBA" id="ARBA00023002"/>
    </source>
</evidence>
<dbReference type="InterPro" id="IPR036188">
    <property type="entry name" value="FAD/NAD-bd_sf"/>
</dbReference>
<keyword evidence="5" id="KW-0503">Monooxygenase</keyword>
<dbReference type="Proteomes" id="UP000730481">
    <property type="component" value="Unassembled WGS sequence"/>
</dbReference>
<dbReference type="SUPFAM" id="SSF54593">
    <property type="entry name" value="Glyoxalase/Bleomycin resistance protein/Dihydroxybiphenyl dioxygenase"/>
    <property type="match status" value="1"/>
</dbReference>
<protein>
    <submittedName>
        <fullName evidence="5">Monooxygenase</fullName>
    </submittedName>
</protein>
<reference evidence="5" key="1">
    <citation type="journal article" date="2017" name="Mycologia">
        <title>Fusarium algeriense, sp. nov., a novel toxigenic crown rot pathogen of durum wheat from Algeria is nested in the Fusarium burgessii species complex.</title>
        <authorList>
            <person name="Laraba I."/>
            <person name="Keddad A."/>
            <person name="Boureghda H."/>
            <person name="Abdallah N."/>
            <person name="Vaughan M.M."/>
            <person name="Proctor R.H."/>
            <person name="Busman M."/>
            <person name="O'Donnell K."/>
        </authorList>
    </citation>
    <scope>NUCLEOTIDE SEQUENCE</scope>
    <source>
        <strain evidence="5">NRRL 25174</strain>
    </source>
</reference>
<dbReference type="GO" id="GO:0071949">
    <property type="term" value="F:FAD binding"/>
    <property type="evidence" value="ECO:0007669"/>
    <property type="project" value="InterPro"/>
</dbReference>
<dbReference type="CDD" id="cd07257">
    <property type="entry name" value="THT_oxygenase_C"/>
    <property type="match status" value="1"/>
</dbReference>
<dbReference type="SUPFAM" id="SSF51905">
    <property type="entry name" value="FAD/NAD(P)-binding domain"/>
    <property type="match status" value="1"/>
</dbReference>
<dbReference type="InterPro" id="IPR037523">
    <property type="entry name" value="VOC_core"/>
</dbReference>
<organism evidence="5 6">
    <name type="scientific">Fusarium beomiforme</name>
    <dbReference type="NCBI Taxonomy" id="44412"/>
    <lineage>
        <taxon>Eukaryota</taxon>
        <taxon>Fungi</taxon>
        <taxon>Dikarya</taxon>
        <taxon>Ascomycota</taxon>
        <taxon>Pezizomycotina</taxon>
        <taxon>Sordariomycetes</taxon>
        <taxon>Hypocreomycetidae</taxon>
        <taxon>Hypocreales</taxon>
        <taxon>Nectriaceae</taxon>
        <taxon>Fusarium</taxon>
        <taxon>Fusarium burgessii species complex</taxon>
    </lineage>
</organism>
<accession>A0A9P5AE21</accession>
<dbReference type="OrthoDB" id="2096480at2759"/>
<reference evidence="5" key="2">
    <citation type="submission" date="2020-02" db="EMBL/GenBank/DDBJ databases">
        <title>Identification and distribution of gene clusters putatively required for synthesis of sphingolipid metabolism inhibitors in phylogenetically diverse species of the filamentous fungus Fusarium.</title>
        <authorList>
            <person name="Kim H.-S."/>
            <person name="Busman M."/>
            <person name="Brown D.W."/>
            <person name="Divon H."/>
            <person name="Uhlig S."/>
            <person name="Proctor R.H."/>
        </authorList>
    </citation>
    <scope>NUCLEOTIDE SEQUENCE</scope>
    <source>
        <strain evidence="5">NRRL 25174</strain>
    </source>
</reference>
<dbReference type="AlphaFoldDB" id="A0A9P5AE21"/>
<dbReference type="Pfam" id="PF00903">
    <property type="entry name" value="Glyoxalase"/>
    <property type="match status" value="1"/>
</dbReference>
<dbReference type="PRINTS" id="PR00420">
    <property type="entry name" value="RNGMNOXGNASE"/>
</dbReference>
<dbReference type="PANTHER" id="PTHR43476">
    <property type="entry name" value="3-(3-HYDROXY-PHENYL)PROPIONATE/3-HYDROXYCINNAMIC ACID HYDROXYLASE"/>
    <property type="match status" value="1"/>
</dbReference>
<keyword evidence="2" id="KW-0274">FAD</keyword>
<dbReference type="InterPro" id="IPR029068">
    <property type="entry name" value="Glyas_Bleomycin-R_OHBP_Dase"/>
</dbReference>
<dbReference type="Pfam" id="PF01494">
    <property type="entry name" value="FAD_binding_3"/>
    <property type="match status" value="2"/>
</dbReference>
<feature type="domain" description="VOC" evidence="4">
    <location>
        <begin position="807"/>
        <end position="937"/>
    </location>
</feature>
<evidence type="ECO:0000259" key="4">
    <source>
        <dbReference type="PROSITE" id="PS51819"/>
    </source>
</evidence>
<dbReference type="FunFam" id="3.10.180.10:FF:000034">
    <property type="entry name" value="Glyoxalase/Bleomycin resistance protein/Dihydroxybiphenyl dioxygenase"/>
    <property type="match status" value="1"/>
</dbReference>
<evidence type="ECO:0000313" key="6">
    <source>
        <dbReference type="Proteomes" id="UP000730481"/>
    </source>
</evidence>
<dbReference type="EMBL" id="PVQB02000455">
    <property type="protein sequence ID" value="KAF4336948.1"/>
    <property type="molecule type" value="Genomic_DNA"/>
</dbReference>
<dbReference type="InterPro" id="IPR050631">
    <property type="entry name" value="PheA/TfdB_FAD_monoxygenase"/>
</dbReference>
<dbReference type="InterPro" id="IPR004360">
    <property type="entry name" value="Glyas_Fos-R_dOase_dom"/>
</dbReference>
<evidence type="ECO:0000313" key="5">
    <source>
        <dbReference type="EMBL" id="KAF4336948.1"/>
    </source>
</evidence>
<keyword evidence="1" id="KW-0285">Flavoprotein</keyword>
<dbReference type="Gene3D" id="3.10.180.10">
    <property type="entry name" value="2,3-Dihydroxybiphenyl 1,2-Dioxygenase, domain 1"/>
    <property type="match status" value="2"/>
</dbReference>
<dbReference type="PROSITE" id="PS51819">
    <property type="entry name" value="VOC"/>
    <property type="match status" value="1"/>
</dbReference>
<sequence length="970" mass="109592">MAENDYQETTGIIVCGCGPTGAMLSVLLSQYSIPHVILEKDPEVNADPRGIALDEDGIRYLQACGIYDKIFTEIGQCVENFRFIGKIHTDLSREPFLMMNYGTTEGGTGHPGFMCHKQPCIEQNLRSQIVALGAAKLRLGATVNSITEDGDWVYARYTDKSNQTRAIRGRFLVGADGKTGFTRKQYLEPKGVTMDQALDVPYEQDWVALNWKISLPTPSTHPDFPLWETGYTPQQVYDEFFPRDFRFLCNPVRASVCGRFGLNSDRLWRFEFVVLAGENPIEMAKEDQVAAIVHPYITHPGSRYGINAKSITYPLDCIQVLRCRPFRFSARSCNKWSLGRVVLCGDAAHVFPPFGGQGIASGFRDAISLAWRLRIAINGTSRPNELDYQKLLQGWYSERKQQLDKSLRSTVENGEYVTQSNTFKAFLRDCYFYLTQLVPSWKHWLQLGNRRDGMVRYQWQQGIGMAFLPKLGGGVNFPQVYATSTADTSPSEPIFFTDDIIFSRKKKGIFQLVVILQPDRSIERIETALSGLQKSSAGALQDGEATLFLDSTDAPPSTLKRPSIYRLATAEEFARDPRLCVGRPEPVGYDAHRMAKEVGNKTFVILRPDRITMTSAPSAPKFNAGASVLDTEANEPSGQTTTAEWQQKRGINPSDQIRTTRLVHMRYQHPDLETIRTFLHDFGMLTVKETEDRIWFRGYGVDQYVYYAQKGPKQFLGGTFEVETYDDLVKASKMERASPIQLLADAPGGGSLVTVYDPEGLPINFIHGQQPAEMGKMPDKLIVNFEDEKPRRRMFQRFGEGPAAVHKLGHYGLCVQDFNTQLDWYTRNFNFVPTDLLYVQDDSNNRREVALFAHIDRGNDCVDHHTIFLSTIQAGRKSHVHHCSFEVHDFDTQKLGHQWLAKKGYNSVWGVGRHILGSQIFDYWWDTTGNMVEHYADGDLVNKDTPVSYLPAGNESLAVWGPEVPDDFLD</sequence>
<keyword evidence="6" id="KW-1185">Reference proteome</keyword>
<dbReference type="InterPro" id="IPR002938">
    <property type="entry name" value="FAD-bd"/>
</dbReference>
<comment type="caution">
    <text evidence="5">The sequence shown here is derived from an EMBL/GenBank/DDBJ whole genome shotgun (WGS) entry which is preliminary data.</text>
</comment>
<dbReference type="Gene3D" id="3.50.50.60">
    <property type="entry name" value="FAD/NAD(P)-binding domain"/>
    <property type="match status" value="2"/>
</dbReference>
<evidence type="ECO:0000256" key="2">
    <source>
        <dbReference type="ARBA" id="ARBA00022827"/>
    </source>
</evidence>
<gene>
    <name evidence="5" type="ORF">FBEOM_9172</name>
</gene>
<proteinExistence type="predicted"/>
<evidence type="ECO:0000256" key="1">
    <source>
        <dbReference type="ARBA" id="ARBA00022630"/>
    </source>
</evidence>
<name>A0A9P5AE21_9HYPO</name>
<keyword evidence="3" id="KW-0560">Oxidoreductase</keyword>
<dbReference type="CDD" id="cd07267">
    <property type="entry name" value="THT_Oxygenase_N"/>
    <property type="match status" value="1"/>
</dbReference>